<proteinExistence type="predicted"/>
<feature type="transmembrane region" description="Helical" evidence="1">
    <location>
        <begin position="20"/>
        <end position="36"/>
    </location>
</feature>
<dbReference type="KEGG" id="mgj:MGM1_0110"/>
<organism evidence="2 3">
    <name type="scientific">Candidatus Malacoplasma girerdii</name>
    <dbReference type="NCBI Taxonomy" id="1318617"/>
    <lineage>
        <taxon>Bacteria</taxon>
        <taxon>Bacillati</taxon>
        <taxon>Mycoplasmatota</taxon>
        <taxon>Mycoplasmoidales</taxon>
        <taxon>Mycoplasmoidaceae</taxon>
        <taxon>Malacoplasma</taxon>
    </lineage>
</organism>
<reference evidence="2 3" key="1">
    <citation type="journal article" date="2014" name="PLoS ONE">
        <title>An emerging Mycoplasma associated with trichomoniasis, vaginal infection and disease.</title>
        <authorList>
            <consortium name="Vaginal Microbiome Consortium"/>
            <person name="Fettweis J.M."/>
            <person name="Serrano M.G."/>
            <person name="Huang B."/>
            <person name="Brooks J.P."/>
            <person name="Glascock A.L."/>
            <person name="Sheth N.U."/>
            <person name="Strauss J.F.III."/>
            <person name="Jefferson K.K."/>
            <person name="Buck G.A."/>
        </authorList>
    </citation>
    <scope>NUCLEOTIDE SEQUENCE [LARGE SCALE GENOMIC DNA]</scope>
    <source>
        <strain evidence="2 3">VCU_M1</strain>
    </source>
</reference>
<keyword evidence="3" id="KW-1185">Reference proteome</keyword>
<evidence type="ECO:0000313" key="2">
    <source>
        <dbReference type="EMBL" id="AIV03398.1"/>
    </source>
</evidence>
<accession>A0A097SS23</accession>
<dbReference type="Proteomes" id="UP000030066">
    <property type="component" value="Chromosome"/>
</dbReference>
<gene>
    <name evidence="2" type="ORF">MGM1_0110</name>
</gene>
<evidence type="ECO:0000313" key="3">
    <source>
        <dbReference type="Proteomes" id="UP000030066"/>
    </source>
</evidence>
<dbReference type="EMBL" id="CP007711">
    <property type="protein sequence ID" value="AIV03398.1"/>
    <property type="molecule type" value="Genomic_DNA"/>
</dbReference>
<evidence type="ECO:0000256" key="1">
    <source>
        <dbReference type="SAM" id="Phobius"/>
    </source>
</evidence>
<keyword evidence="1" id="KW-0812">Transmembrane</keyword>
<dbReference type="AlphaFoldDB" id="A0A097SS23"/>
<sequence length="88" mass="10873">MFKFKENNSIHEWLHKYSMWLGETVLLIYLYHGWVYELLEVKSTWFYELKNLDKFFFATFLVWLGSMLSFYPYVWGAKEIEKGLWLNN</sequence>
<dbReference type="HOGENOM" id="CLU_2463360_0_0_14"/>
<name>A0A097SS23_9BACT</name>
<keyword evidence="1" id="KW-0472">Membrane</keyword>
<feature type="transmembrane region" description="Helical" evidence="1">
    <location>
        <begin position="56"/>
        <end position="75"/>
    </location>
</feature>
<protein>
    <submittedName>
        <fullName evidence="2">Uncharacterized protein</fullName>
    </submittedName>
</protein>
<keyword evidence="1" id="KW-1133">Transmembrane helix</keyword>